<dbReference type="InterPro" id="IPR008271">
    <property type="entry name" value="Ser/Thr_kinase_AS"/>
</dbReference>
<evidence type="ECO:0000256" key="6">
    <source>
        <dbReference type="ARBA" id="ARBA00022527"/>
    </source>
</evidence>
<evidence type="ECO:0000256" key="22">
    <source>
        <dbReference type="ARBA" id="ARBA00023136"/>
    </source>
</evidence>
<dbReference type="Pfam" id="PF00023">
    <property type="entry name" value="Ank"/>
    <property type="match status" value="1"/>
</dbReference>
<dbReference type="SUPFAM" id="SSF48403">
    <property type="entry name" value="Ankyrin repeat"/>
    <property type="match status" value="1"/>
</dbReference>
<evidence type="ECO:0000256" key="24">
    <source>
        <dbReference type="ARBA" id="ARBA00023163"/>
    </source>
</evidence>
<dbReference type="Gramene" id="ONIVA10G07200.1">
    <property type="protein sequence ID" value="ONIVA10G07200.1"/>
    <property type="gene ID" value="ONIVA10G07200"/>
</dbReference>
<evidence type="ECO:0000256" key="4">
    <source>
        <dbReference type="ARBA" id="ARBA00008267"/>
    </source>
</evidence>
<dbReference type="InterPro" id="IPR036770">
    <property type="entry name" value="Ankyrin_rpt-contain_sf"/>
</dbReference>
<keyword evidence="13" id="KW-0611">Plant defense</keyword>
<accession>A0A0E0IR92</accession>
<dbReference type="InterPro" id="IPR011009">
    <property type="entry name" value="Kinase-like_dom_sf"/>
</dbReference>
<dbReference type="FunFam" id="3.30.200.20:FF:000081">
    <property type="entry name" value="Octicosapeptide/phox/Bem1p domain kinase superfamily protein"/>
    <property type="match status" value="1"/>
</dbReference>
<proteinExistence type="inferred from homology"/>
<dbReference type="GO" id="GO:0005886">
    <property type="term" value="C:plasma membrane"/>
    <property type="evidence" value="ECO:0007669"/>
    <property type="project" value="UniProtKB-SubCell"/>
</dbReference>
<evidence type="ECO:0000256" key="17">
    <source>
        <dbReference type="ARBA" id="ARBA00022989"/>
    </source>
</evidence>
<dbReference type="FunFam" id="1.20.5.190:FF:000003">
    <property type="entry name" value="Calmodulin-binding transcription activator 2"/>
    <property type="match status" value="1"/>
</dbReference>
<dbReference type="GO" id="GO:0005524">
    <property type="term" value="F:ATP binding"/>
    <property type="evidence" value="ECO:0007669"/>
    <property type="project" value="UniProtKB-UniRule"/>
</dbReference>
<dbReference type="InterPro" id="IPR000048">
    <property type="entry name" value="IQ_motif_EF-hand-BS"/>
</dbReference>
<dbReference type="Gene3D" id="1.10.10.10">
    <property type="entry name" value="Winged helix-like DNA-binding domain superfamily/Winged helix DNA-binding domain"/>
    <property type="match status" value="1"/>
</dbReference>
<dbReference type="PROSITE" id="PS51437">
    <property type="entry name" value="CG_1"/>
    <property type="match status" value="1"/>
</dbReference>
<evidence type="ECO:0000313" key="31">
    <source>
        <dbReference type="EnsemblPlants" id="ONIVA10G07200.1"/>
    </source>
</evidence>
<dbReference type="eggNOG" id="KOG4658">
    <property type="taxonomic scope" value="Eukaryota"/>
</dbReference>
<comment type="similarity">
    <text evidence="3">Belongs to the protein kinase superfamily. TKL Ser/Thr protein kinase family. ROCO subfamily.</text>
</comment>
<keyword evidence="14" id="KW-0106">Calcium</keyword>
<dbReference type="GO" id="GO:0005516">
    <property type="term" value="F:calmodulin binding"/>
    <property type="evidence" value="ECO:0007669"/>
    <property type="project" value="UniProtKB-KW"/>
</dbReference>
<dbReference type="Pfam" id="PF23559">
    <property type="entry name" value="WHD_DRP"/>
    <property type="match status" value="1"/>
</dbReference>
<organism evidence="31">
    <name type="scientific">Oryza nivara</name>
    <name type="common">Indian wild rice</name>
    <name type="synonym">Oryza sativa f. spontanea</name>
    <dbReference type="NCBI Taxonomy" id="4536"/>
    <lineage>
        <taxon>Eukaryota</taxon>
        <taxon>Viridiplantae</taxon>
        <taxon>Streptophyta</taxon>
        <taxon>Embryophyta</taxon>
        <taxon>Tracheophyta</taxon>
        <taxon>Spermatophyta</taxon>
        <taxon>Magnoliopsida</taxon>
        <taxon>Liliopsida</taxon>
        <taxon>Poales</taxon>
        <taxon>Poaceae</taxon>
        <taxon>BOP clade</taxon>
        <taxon>Oryzoideae</taxon>
        <taxon>Oryzeae</taxon>
        <taxon>Oryzinae</taxon>
        <taxon>Oryza</taxon>
    </lineage>
</organism>
<dbReference type="Gene3D" id="1.20.5.190">
    <property type="match status" value="1"/>
</dbReference>
<evidence type="ECO:0000256" key="2">
    <source>
        <dbReference type="ARBA" id="ARBA00004162"/>
    </source>
</evidence>
<dbReference type="GO" id="GO:0003690">
    <property type="term" value="F:double-stranded DNA binding"/>
    <property type="evidence" value="ECO:0007669"/>
    <property type="project" value="TreeGrafter"/>
</dbReference>
<keyword evidence="18" id="KW-0805">Transcription regulation</keyword>
<feature type="region of interest" description="Disordered" evidence="28">
    <location>
        <begin position="1625"/>
        <end position="1660"/>
    </location>
</feature>
<dbReference type="SUPFAM" id="SSF52058">
    <property type="entry name" value="L domain-like"/>
    <property type="match status" value="1"/>
</dbReference>
<keyword evidence="11 27" id="KW-0547">Nucleotide-binding</keyword>
<dbReference type="PANTHER" id="PTHR23335:SF43">
    <property type="entry name" value="ETHYLENE-UPREGULATED PROTEIN ER1, PUTATIVE, EXPRESSED-RELATED"/>
    <property type="match status" value="1"/>
</dbReference>
<dbReference type="SUPFAM" id="SSF52540">
    <property type="entry name" value="P-loop containing nucleoside triphosphate hydrolases"/>
    <property type="match status" value="2"/>
</dbReference>
<evidence type="ECO:0000256" key="10">
    <source>
        <dbReference type="ARBA" id="ARBA00022737"/>
    </source>
</evidence>
<evidence type="ECO:0000256" key="16">
    <source>
        <dbReference type="ARBA" id="ARBA00022860"/>
    </source>
</evidence>
<evidence type="ECO:0000256" key="21">
    <source>
        <dbReference type="ARBA" id="ARBA00023125"/>
    </source>
</evidence>
<dbReference type="SMART" id="SM00220">
    <property type="entry name" value="S_TKc"/>
    <property type="match status" value="1"/>
</dbReference>
<dbReference type="Pfam" id="PF07714">
    <property type="entry name" value="PK_Tyr_Ser-Thr"/>
    <property type="match status" value="1"/>
</dbReference>
<feature type="binding site" evidence="27">
    <location>
        <position position="1745"/>
    </location>
    <ligand>
        <name>ATP</name>
        <dbReference type="ChEBI" id="CHEBI:30616"/>
    </ligand>
</feature>
<dbReference type="Pfam" id="PF03859">
    <property type="entry name" value="CG-1"/>
    <property type="match status" value="1"/>
</dbReference>
<evidence type="ECO:0000256" key="15">
    <source>
        <dbReference type="ARBA" id="ARBA00022840"/>
    </source>
</evidence>
<evidence type="ECO:0000259" key="30">
    <source>
        <dbReference type="PROSITE" id="PS51437"/>
    </source>
</evidence>
<dbReference type="GO" id="GO:0006357">
    <property type="term" value="P:regulation of transcription by RNA polymerase II"/>
    <property type="evidence" value="ECO:0007669"/>
    <property type="project" value="TreeGrafter"/>
</dbReference>
<dbReference type="Gene3D" id="1.25.40.20">
    <property type="entry name" value="Ankyrin repeat-containing domain"/>
    <property type="match status" value="1"/>
</dbReference>
<reference evidence="31" key="1">
    <citation type="submission" date="2015-04" db="UniProtKB">
        <authorList>
            <consortium name="EnsemblPlants"/>
        </authorList>
    </citation>
    <scope>IDENTIFICATION</scope>
    <source>
        <strain evidence="31">SL10</strain>
    </source>
</reference>
<dbReference type="InterPro" id="IPR036388">
    <property type="entry name" value="WH-like_DNA-bd_sf"/>
</dbReference>
<feature type="domain" description="Protein kinase" evidence="29">
    <location>
        <begin position="1714"/>
        <end position="1984"/>
    </location>
</feature>
<feature type="domain" description="CG-1" evidence="30">
    <location>
        <begin position="961"/>
        <end position="1087"/>
    </location>
</feature>
<dbReference type="SMART" id="SM00015">
    <property type="entry name" value="IQ"/>
    <property type="match status" value="2"/>
</dbReference>
<evidence type="ECO:0000256" key="25">
    <source>
        <dbReference type="ARBA" id="ARBA00023242"/>
    </source>
</evidence>
<feature type="repeat" description="ANK" evidence="26">
    <location>
        <begin position="1414"/>
        <end position="1446"/>
    </location>
</feature>
<dbReference type="InterPro" id="IPR002182">
    <property type="entry name" value="NB-ARC"/>
</dbReference>
<evidence type="ECO:0000256" key="5">
    <source>
        <dbReference type="ARBA" id="ARBA00008894"/>
    </source>
</evidence>
<dbReference type="PROSITE" id="PS50088">
    <property type="entry name" value="ANK_REPEAT"/>
    <property type="match status" value="1"/>
</dbReference>
<dbReference type="PROSITE" id="PS50011">
    <property type="entry name" value="PROTEIN_KINASE_DOM"/>
    <property type="match status" value="1"/>
</dbReference>
<protein>
    <recommendedName>
        <fullName evidence="33">Protein kinase domain-containing protein</fullName>
    </recommendedName>
</protein>
<keyword evidence="24" id="KW-0804">Transcription</keyword>
<evidence type="ECO:0000256" key="27">
    <source>
        <dbReference type="PROSITE-ProRule" id="PRU10141"/>
    </source>
</evidence>
<dbReference type="HOGENOM" id="CLU_001740_0_0_1"/>
<dbReference type="FunFam" id="3.40.50.300:FF:001635">
    <property type="entry name" value="Disease resistance protein Pik-2"/>
    <property type="match status" value="1"/>
</dbReference>
<dbReference type="GO" id="GO:0042742">
    <property type="term" value="P:defense response to bacterium"/>
    <property type="evidence" value="ECO:0007669"/>
    <property type="project" value="UniProtKB-ARBA"/>
</dbReference>
<keyword evidence="20" id="KW-0175">Coiled coil</keyword>
<keyword evidence="8" id="KW-0808">Transferase</keyword>
<evidence type="ECO:0000256" key="7">
    <source>
        <dbReference type="ARBA" id="ARBA00022614"/>
    </source>
</evidence>
<keyword evidence="7" id="KW-0433">Leucine-rich repeat</keyword>
<evidence type="ECO:0000256" key="23">
    <source>
        <dbReference type="ARBA" id="ARBA00023159"/>
    </source>
</evidence>
<evidence type="ECO:0000256" key="3">
    <source>
        <dbReference type="ARBA" id="ARBA00008171"/>
    </source>
</evidence>
<dbReference type="InterPro" id="IPR027417">
    <property type="entry name" value="P-loop_NTPase"/>
</dbReference>
<keyword evidence="21" id="KW-0238">DNA-binding</keyword>
<dbReference type="PRINTS" id="PR00109">
    <property type="entry name" value="TYRKINASE"/>
</dbReference>
<feature type="compositionally biased region" description="Polar residues" evidence="28">
    <location>
        <begin position="1637"/>
        <end position="1649"/>
    </location>
</feature>
<evidence type="ECO:0000256" key="8">
    <source>
        <dbReference type="ARBA" id="ARBA00022679"/>
    </source>
</evidence>
<keyword evidence="15 27" id="KW-0067">ATP-binding</keyword>
<dbReference type="GO" id="GO:0002758">
    <property type="term" value="P:innate immune response-activating signaling pathway"/>
    <property type="evidence" value="ECO:0007669"/>
    <property type="project" value="UniProtKB-ARBA"/>
</dbReference>
<dbReference type="GO" id="GO:0043531">
    <property type="term" value="F:ADP binding"/>
    <property type="evidence" value="ECO:0007669"/>
    <property type="project" value="InterPro"/>
</dbReference>
<dbReference type="InterPro" id="IPR002110">
    <property type="entry name" value="Ankyrin_rpt"/>
</dbReference>
<sequence length="2013" mass="228311">MEAPPLAAPICASQGAMGSLLGKMEELLVAPDGSRLPKGVKDRMLLLGGDLGVVAAYLADLSELEDPPPTAKRWMREVRELSYDIEDYIDEFCAAPRPGRRANTTARFVCRIGRVKVARLPKRLKRHQQMGKMVSQFRIYVEEAIERHGRYGLDCCDHRRRYVSFGPMLPSRPYGEEDAQLVIDGRVSEFIERLANDEDQKLKVVSVVGFSGIGKTTLAKLFYNRIGGQFDCRAFVRVSRKPDMKRIFREMFYQVQRKQPPDDYKELMLIDSIREYLQDKRYLIIIDDLWAASAWDLINQAFPEVIQSSRIVIITQVEDVALTCCCYDTEYIFEMKPMNDEHSTMLFLQRLFGSESDCPQQFKEISNKIVQICGGLPLATTNLASLLASHPVILMDLCLYIRDSLSSAFRTNSSIEGTRQVLNLSYNNLPHYLKTCLLYLNMYPEGYKICKDDVVEKWVAEGFIDQIEGRDLKKVAGSYFDELIDRRFLQPSRLNYNNEVSTCTIHDEVRDLIAYKSLEESFVLVLDCYRKDVELSDKVRRLSVHFGDTKYAKIPTNIRTSEVRSLTFFGLCKCMPSLTEFKLLRVLNLQLSGHVGDELLDLSGISELFQLRYLKIACNIRTELPSQMRGLKYLETLQMDTTLTAVPWDIIYLPCLLHLHLPFDTNMMDLIGRMTHPSTLLSLEPSSSNSLPSRGIISNLNNLRDIHLTFCTPPSKYIERNMEVLGSLLGRLGALEVNISWEGLAPPPLLQKFEWLLDNCIFSRVPRWIEKLGNLRILKIAVRELPKNSVDILKGLSALTALSLSMHAIPVERIIFDNVGFSILKYFKFNCSSVLWLKFEAGAMPNLRKLKLGFNVLREDLHGTTPVSIGYLPSVKEISVKIHGVGSDAESVLTYTVSNHPSNPRINEKLVDWTTYCEEGRHMVIKEKDHGFQEEQNEQEYLDKYKQADIRISTSANFLDIKQILEDAINRWLCPSEICEILKNYRSFFLATEPPNKPPSGSLFVFDRKILRYFRNDGHNWRKKKDEMTVKEDHERLKSGSIDVLECYYAHGEENENFQRRMYRMLEEDVKHIILVHYLEIKFSSATGDSSATENTFQQNDGSLAAAIGYPILKTASDILKDSFKEADSFTRWMGKELAEVDYSQIQSSCIEEADSTIEASSREPLDQFNVAPMDLQDHLFSIVSILPRWTYAGSMTKLLVLSYIPNKSRRDSGGHACLEKLKFQRRFQQMGLSNVILPHINLAESLSMLPVPTACSGVREFEFRPTDSQYMDAPRPLGGTNKVYFRMRLDNLLSLGPDEYRAAITNQSSTKMIDLSKKIISLLANNDEWSKVLKLVDDNELFTDNRQDQFAVHLIKRKLHIWLLHKVRAGGKELSVLDDEGLGVIHLAAALGFDWAIRATVAAGVNINFRDVHGWTALHWAAFCGRKRTVVALIALGAAPGALTDPHPNYPVESTPADLASANGHRGISGFLAESSLTSHLQSLNLKETNMSEISGLTGIGDITARCASQPAIGDSLGAVLNAARMYQIFSVQSFQRKQALQYEGLLSMKSSKPGQLDPLHVAASRIQNKYRGWKGRKEFLCIRQRIVKIQAHVRGHQVRKHYQKMIWPVGIWEKIILSGRPRPTGLRGFRPTEGTAKSSSHGTSSKGITDRPTGDDYDFLLEGRKQTEERPQKALARMKHMAQYPEARDHYRGMMTAVPEMQDSQIIKNEDLEELRELGSGTFGTVYHGKWKGSDVAIKRIKKSCFTGQSSELERLANEFWREAEILSKLHHPNVVAFYGVVKDGPGGTLATVTEFMVNGSLRHVLQRKDKYLDRRKRLIIAMDAAFGLEYLHSKNIVHFDLKCDNLLVNLKDQSRPICKVGDFGLSKIKRNTLVSGGVRGTLPWMAPELLNGSSNKVSEKVDVFSFGIVMWEILTGEEPYANMHYGAIIGGIVNNTLRPPVPVSCDPEWRRLMEQCWAPDPSQRPAFTEIAGRLRAISPNMITPQRRPDLGLEEGPTWFVALGKKMRKRD</sequence>
<dbReference type="GO" id="GO:0009626">
    <property type="term" value="P:plant-type hypersensitive response"/>
    <property type="evidence" value="ECO:0007669"/>
    <property type="project" value="UniProtKB-ARBA"/>
</dbReference>
<comment type="subcellular location">
    <subcellularLocation>
        <location evidence="2">Cell membrane</location>
        <topology evidence="2">Single-pass membrane protein</topology>
    </subcellularLocation>
    <subcellularLocation>
        <location evidence="1">Nucleus</location>
    </subcellularLocation>
</comment>
<dbReference type="CDD" id="cd13999">
    <property type="entry name" value="STKc_MAP3K-like"/>
    <property type="match status" value="1"/>
</dbReference>
<dbReference type="OMA" id="QIQSSCI"/>
<dbReference type="PROSITE" id="PS00107">
    <property type="entry name" value="PROTEIN_KINASE_ATP"/>
    <property type="match status" value="1"/>
</dbReference>
<dbReference type="InterPro" id="IPR001245">
    <property type="entry name" value="Ser-Thr/Tyr_kinase_cat_dom"/>
</dbReference>
<keyword evidence="12" id="KW-0418">Kinase</keyword>
<keyword evidence="23" id="KW-0010">Activator</keyword>
<dbReference type="Pfam" id="PF00612">
    <property type="entry name" value="IQ"/>
    <property type="match status" value="2"/>
</dbReference>
<dbReference type="Gene3D" id="1.10.510.10">
    <property type="entry name" value="Transferase(Phosphotransferase) domain 1"/>
    <property type="match status" value="1"/>
</dbReference>
<dbReference type="GO" id="GO:0003712">
    <property type="term" value="F:transcription coregulator activity"/>
    <property type="evidence" value="ECO:0007669"/>
    <property type="project" value="TreeGrafter"/>
</dbReference>
<dbReference type="InterPro" id="IPR041118">
    <property type="entry name" value="Rx_N"/>
</dbReference>
<evidence type="ECO:0000256" key="19">
    <source>
        <dbReference type="ARBA" id="ARBA00023043"/>
    </source>
</evidence>
<dbReference type="EnsemblPlants" id="ONIVA10G07200.1">
    <property type="protein sequence ID" value="ONIVA10G07200.1"/>
    <property type="gene ID" value="ONIVA10G07200"/>
</dbReference>
<keyword evidence="9" id="KW-0812">Transmembrane</keyword>
<evidence type="ECO:0000256" key="9">
    <source>
        <dbReference type="ARBA" id="ARBA00022692"/>
    </source>
</evidence>
<dbReference type="FunFam" id="1.10.10.10:FF:000322">
    <property type="entry name" value="Probable disease resistance protein At1g63360"/>
    <property type="match status" value="1"/>
</dbReference>
<evidence type="ECO:0000256" key="14">
    <source>
        <dbReference type="ARBA" id="ARBA00022837"/>
    </source>
</evidence>
<dbReference type="InterPro" id="IPR017441">
    <property type="entry name" value="Protein_kinase_ATP_BS"/>
</dbReference>
<dbReference type="Gene3D" id="3.40.50.300">
    <property type="entry name" value="P-loop containing nucleotide triphosphate hydrolases"/>
    <property type="match status" value="1"/>
</dbReference>
<dbReference type="InterPro" id="IPR000719">
    <property type="entry name" value="Prot_kinase_dom"/>
</dbReference>
<dbReference type="SMART" id="SM01076">
    <property type="entry name" value="CG-1"/>
    <property type="match status" value="1"/>
</dbReference>
<evidence type="ECO:0000256" key="12">
    <source>
        <dbReference type="ARBA" id="ARBA00022777"/>
    </source>
</evidence>
<keyword evidence="25" id="KW-0539">Nucleus</keyword>
<dbReference type="PROSITE" id="PS00108">
    <property type="entry name" value="PROTEIN_KINASE_ST"/>
    <property type="match status" value="1"/>
</dbReference>
<keyword evidence="16" id="KW-0112">Calmodulin-binding</keyword>
<evidence type="ECO:0008006" key="33">
    <source>
        <dbReference type="Google" id="ProtNLM"/>
    </source>
</evidence>
<dbReference type="InterPro" id="IPR032675">
    <property type="entry name" value="LRR_dom_sf"/>
</dbReference>
<reference evidence="31" key="2">
    <citation type="submission" date="2018-04" db="EMBL/GenBank/DDBJ databases">
        <title>OnivRS2 (Oryza nivara Reference Sequence Version 2).</title>
        <authorList>
            <person name="Zhang J."/>
            <person name="Kudrna D."/>
            <person name="Lee S."/>
            <person name="Talag J."/>
            <person name="Rajasekar S."/>
            <person name="Welchert J."/>
            <person name="Hsing Y.-I."/>
            <person name="Wing R.A."/>
        </authorList>
    </citation>
    <scope>NUCLEOTIDE SEQUENCE [LARGE SCALE GENOMIC DNA]</scope>
</reference>
<name>A0A0E0IR92_ORYNI</name>
<evidence type="ECO:0000313" key="32">
    <source>
        <dbReference type="Proteomes" id="UP000006591"/>
    </source>
</evidence>
<keyword evidence="32" id="KW-1185">Reference proteome</keyword>
<dbReference type="Gene3D" id="3.80.10.10">
    <property type="entry name" value="Ribonuclease Inhibitor"/>
    <property type="match status" value="1"/>
</dbReference>
<dbReference type="PRINTS" id="PR00364">
    <property type="entry name" value="DISEASERSIST"/>
</dbReference>
<evidence type="ECO:0000256" key="11">
    <source>
        <dbReference type="ARBA" id="ARBA00022741"/>
    </source>
</evidence>
<keyword evidence="22" id="KW-0472">Membrane</keyword>
<evidence type="ECO:0000256" key="28">
    <source>
        <dbReference type="SAM" id="MobiDB-lite"/>
    </source>
</evidence>
<keyword evidence="17" id="KW-1133">Transmembrane helix</keyword>
<keyword evidence="6" id="KW-0723">Serine/threonine-protein kinase</keyword>
<dbReference type="PROSITE" id="PS50096">
    <property type="entry name" value="IQ"/>
    <property type="match status" value="2"/>
</dbReference>
<evidence type="ECO:0000256" key="26">
    <source>
        <dbReference type="PROSITE-ProRule" id="PRU00023"/>
    </source>
</evidence>
<dbReference type="GO" id="GO:0004674">
    <property type="term" value="F:protein serine/threonine kinase activity"/>
    <property type="evidence" value="ECO:0007669"/>
    <property type="project" value="UniProtKB-KW"/>
</dbReference>
<evidence type="ECO:0000256" key="18">
    <source>
        <dbReference type="ARBA" id="ARBA00023015"/>
    </source>
</evidence>
<evidence type="ECO:0000259" key="29">
    <source>
        <dbReference type="PROSITE" id="PS50011"/>
    </source>
</evidence>
<comment type="similarity">
    <text evidence="5">Belongs to the disease resistance NB-LRR family.</text>
</comment>
<dbReference type="FunFam" id="1.10.510.10:FF:000142">
    <property type="entry name" value="Octicosapeptide/phox/Bem1p domain kinase superfamily protein"/>
    <property type="match status" value="1"/>
</dbReference>
<dbReference type="Gene3D" id="3.30.200.20">
    <property type="entry name" value="Phosphorylase Kinase, domain 1"/>
    <property type="match status" value="1"/>
</dbReference>
<dbReference type="InterPro" id="IPR005559">
    <property type="entry name" value="CG-1_dom"/>
</dbReference>
<dbReference type="Pfam" id="PF23598">
    <property type="entry name" value="LRR_14"/>
    <property type="match status" value="1"/>
</dbReference>
<dbReference type="Pfam" id="PF00931">
    <property type="entry name" value="NB-ARC"/>
    <property type="match status" value="1"/>
</dbReference>
<evidence type="ECO:0000256" key="20">
    <source>
        <dbReference type="ARBA" id="ARBA00023054"/>
    </source>
</evidence>
<keyword evidence="19 26" id="KW-0040">ANK repeat</keyword>
<evidence type="ECO:0000256" key="13">
    <source>
        <dbReference type="ARBA" id="ARBA00022821"/>
    </source>
</evidence>
<dbReference type="GO" id="GO:0005634">
    <property type="term" value="C:nucleus"/>
    <property type="evidence" value="ECO:0007669"/>
    <property type="project" value="UniProtKB-SubCell"/>
</dbReference>
<dbReference type="Proteomes" id="UP000006591">
    <property type="component" value="Chromosome 10"/>
</dbReference>
<dbReference type="eggNOG" id="KOG0520">
    <property type="taxonomic scope" value="Eukaryota"/>
</dbReference>
<dbReference type="Pfam" id="PF18052">
    <property type="entry name" value="Rx_N"/>
    <property type="match status" value="1"/>
</dbReference>
<comment type="similarity">
    <text evidence="4">Belongs to the CAMTA family.</text>
</comment>
<dbReference type="InterPro" id="IPR058922">
    <property type="entry name" value="WHD_DRP"/>
</dbReference>
<evidence type="ECO:0000256" key="1">
    <source>
        <dbReference type="ARBA" id="ARBA00004123"/>
    </source>
</evidence>
<dbReference type="STRING" id="4536.A0A0E0IR92"/>
<dbReference type="InterPro" id="IPR055414">
    <property type="entry name" value="LRR_R13L4/SHOC2-like"/>
</dbReference>
<dbReference type="PANTHER" id="PTHR23335">
    <property type="entry name" value="CALMODULIN-BINDING TRANSCRIPTION ACTIVATOR CAMTA"/>
    <property type="match status" value="1"/>
</dbReference>
<keyword evidence="10" id="KW-0677">Repeat</keyword>
<dbReference type="SUPFAM" id="SSF56112">
    <property type="entry name" value="Protein kinase-like (PK-like)"/>
    <property type="match status" value="1"/>
</dbReference>
<dbReference type="eggNOG" id="KOG0192">
    <property type="taxonomic scope" value="Eukaryota"/>
</dbReference>
<dbReference type="Gene3D" id="1.20.5.4130">
    <property type="match status" value="1"/>
</dbReference>